<comment type="caution">
    <text evidence="1">The sequence shown here is derived from an EMBL/GenBank/DDBJ whole genome shotgun (WGS) entry which is preliminary data.</text>
</comment>
<dbReference type="EMBL" id="JAWDJW010008901">
    <property type="protein sequence ID" value="KAK3060040.1"/>
    <property type="molecule type" value="Genomic_DNA"/>
</dbReference>
<keyword evidence="2" id="KW-1185">Reference proteome</keyword>
<protein>
    <submittedName>
        <fullName evidence="1">Uncharacterized protein</fullName>
    </submittedName>
</protein>
<gene>
    <name evidence="1" type="ORF">LTS18_009478</name>
</gene>
<organism evidence="1 2">
    <name type="scientific">Coniosporium uncinatum</name>
    <dbReference type="NCBI Taxonomy" id="93489"/>
    <lineage>
        <taxon>Eukaryota</taxon>
        <taxon>Fungi</taxon>
        <taxon>Dikarya</taxon>
        <taxon>Ascomycota</taxon>
        <taxon>Pezizomycotina</taxon>
        <taxon>Dothideomycetes</taxon>
        <taxon>Dothideomycetes incertae sedis</taxon>
        <taxon>Coniosporium</taxon>
    </lineage>
</organism>
<evidence type="ECO:0000313" key="2">
    <source>
        <dbReference type="Proteomes" id="UP001186974"/>
    </source>
</evidence>
<dbReference type="Proteomes" id="UP001186974">
    <property type="component" value="Unassembled WGS sequence"/>
</dbReference>
<name>A0ACC3D0Q8_9PEZI</name>
<proteinExistence type="predicted"/>
<accession>A0ACC3D0Q8</accession>
<evidence type="ECO:0000313" key="1">
    <source>
        <dbReference type="EMBL" id="KAK3060040.1"/>
    </source>
</evidence>
<sequence length="157" mass="17503">MYGRPRRSKKLPSDDTNADTAENRRRAAIEAIRAPDDEASDGPLLQPEAPEETSDDAIHKPRRRKRGKKVSGKSQDSEEDGSDYEPNIGRGRPTKAHPKGKSTRATRATDLRDSRQDTAAPGNVPQESDTITMKVKPTMSGIPEEQDEQLTHRMRDM</sequence>
<feature type="non-terminal residue" evidence="1">
    <location>
        <position position="157"/>
    </location>
</feature>
<reference evidence="1" key="1">
    <citation type="submission" date="2024-09" db="EMBL/GenBank/DDBJ databases">
        <title>Black Yeasts Isolated from many extreme environments.</title>
        <authorList>
            <person name="Coleine C."/>
            <person name="Stajich J.E."/>
            <person name="Selbmann L."/>
        </authorList>
    </citation>
    <scope>NUCLEOTIDE SEQUENCE</scope>
    <source>
        <strain evidence="1">CCFEE 5737</strain>
    </source>
</reference>